<feature type="region of interest" description="Disordered" evidence="4">
    <location>
        <begin position="383"/>
        <end position="404"/>
    </location>
</feature>
<evidence type="ECO:0000256" key="1">
    <source>
        <dbReference type="ARBA" id="ARBA00004123"/>
    </source>
</evidence>
<keyword evidence="3" id="KW-0863">Zinc-finger</keyword>
<keyword evidence="3" id="KW-0479">Metal-binding</keyword>
<evidence type="ECO:0000256" key="4">
    <source>
        <dbReference type="SAM" id="MobiDB-lite"/>
    </source>
</evidence>
<dbReference type="InterPro" id="IPR000571">
    <property type="entry name" value="Znf_CCCH"/>
</dbReference>
<keyword evidence="7" id="KW-1185">Reference proteome</keyword>
<feature type="compositionally biased region" description="Basic residues" evidence="4">
    <location>
        <begin position="452"/>
        <end position="461"/>
    </location>
</feature>
<dbReference type="GO" id="GO:0005634">
    <property type="term" value="C:nucleus"/>
    <property type="evidence" value="ECO:0007669"/>
    <property type="project" value="UniProtKB-SubCell"/>
</dbReference>
<feature type="non-terminal residue" evidence="6">
    <location>
        <position position="535"/>
    </location>
</feature>
<comment type="subcellular location">
    <subcellularLocation>
        <location evidence="1">Nucleus</location>
    </subcellularLocation>
</comment>
<name>A0AAD7E1Q9_9AGAR</name>
<feature type="compositionally biased region" description="Low complexity" evidence="4">
    <location>
        <begin position="395"/>
        <end position="404"/>
    </location>
</feature>
<reference evidence="6" key="1">
    <citation type="submission" date="2023-03" db="EMBL/GenBank/DDBJ databases">
        <title>Massive genome expansion in bonnet fungi (Mycena s.s.) driven by repeated elements and novel gene families across ecological guilds.</title>
        <authorList>
            <consortium name="Lawrence Berkeley National Laboratory"/>
            <person name="Harder C.B."/>
            <person name="Miyauchi S."/>
            <person name="Viragh M."/>
            <person name="Kuo A."/>
            <person name="Thoen E."/>
            <person name="Andreopoulos B."/>
            <person name="Lu D."/>
            <person name="Skrede I."/>
            <person name="Drula E."/>
            <person name="Henrissat B."/>
            <person name="Morin E."/>
            <person name="Kohler A."/>
            <person name="Barry K."/>
            <person name="LaButti K."/>
            <person name="Morin E."/>
            <person name="Salamov A."/>
            <person name="Lipzen A."/>
            <person name="Mereny Z."/>
            <person name="Hegedus B."/>
            <person name="Baldrian P."/>
            <person name="Stursova M."/>
            <person name="Weitz H."/>
            <person name="Taylor A."/>
            <person name="Grigoriev I.V."/>
            <person name="Nagy L.G."/>
            <person name="Martin F."/>
            <person name="Kauserud H."/>
        </authorList>
    </citation>
    <scope>NUCLEOTIDE SEQUENCE</scope>
    <source>
        <strain evidence="6">9144</strain>
    </source>
</reference>
<dbReference type="PANTHER" id="PTHR46527">
    <property type="entry name" value="NUCLEOPORIN-LIKE PROTEIN 2"/>
    <property type="match status" value="1"/>
</dbReference>
<protein>
    <recommendedName>
        <fullName evidence="5">C3H1-type domain-containing protein</fullName>
    </recommendedName>
</protein>
<organism evidence="6 7">
    <name type="scientific">Mycena pura</name>
    <dbReference type="NCBI Taxonomy" id="153505"/>
    <lineage>
        <taxon>Eukaryota</taxon>
        <taxon>Fungi</taxon>
        <taxon>Dikarya</taxon>
        <taxon>Basidiomycota</taxon>
        <taxon>Agaricomycotina</taxon>
        <taxon>Agaricomycetes</taxon>
        <taxon>Agaricomycetidae</taxon>
        <taxon>Agaricales</taxon>
        <taxon>Marasmiineae</taxon>
        <taxon>Mycenaceae</taxon>
        <taxon>Mycena</taxon>
    </lineage>
</organism>
<evidence type="ECO:0000256" key="3">
    <source>
        <dbReference type="PROSITE-ProRule" id="PRU00723"/>
    </source>
</evidence>
<proteinExistence type="predicted"/>
<accession>A0AAD7E1Q9</accession>
<dbReference type="PROSITE" id="PS50103">
    <property type="entry name" value="ZF_C3H1"/>
    <property type="match status" value="1"/>
</dbReference>
<feature type="region of interest" description="Disordered" evidence="4">
    <location>
        <begin position="452"/>
        <end position="481"/>
    </location>
</feature>
<comment type="caution">
    <text evidence="6">The sequence shown here is derived from an EMBL/GenBank/DDBJ whole genome shotgun (WGS) entry which is preliminary data.</text>
</comment>
<feature type="zinc finger region" description="C3H1-type" evidence="3">
    <location>
        <begin position="1"/>
        <end position="24"/>
    </location>
</feature>
<dbReference type="GO" id="GO:0008270">
    <property type="term" value="F:zinc ion binding"/>
    <property type="evidence" value="ECO:0007669"/>
    <property type="project" value="UniProtKB-KW"/>
</dbReference>
<keyword evidence="3" id="KW-0862">Zinc</keyword>
<feature type="domain" description="C3H1-type" evidence="5">
    <location>
        <begin position="1"/>
        <end position="24"/>
    </location>
</feature>
<dbReference type="Pfam" id="PF00642">
    <property type="entry name" value="zf-CCCH"/>
    <property type="match status" value="1"/>
</dbReference>
<dbReference type="Gene3D" id="4.10.1000.10">
    <property type="entry name" value="Zinc finger, CCCH-type"/>
    <property type="match status" value="1"/>
</dbReference>
<evidence type="ECO:0000313" key="7">
    <source>
        <dbReference type="Proteomes" id="UP001219525"/>
    </source>
</evidence>
<evidence type="ECO:0000256" key="2">
    <source>
        <dbReference type="ARBA" id="ARBA00023242"/>
    </source>
</evidence>
<dbReference type="PANTHER" id="PTHR46527:SF1">
    <property type="entry name" value="NUCLEOPORIN NUP42"/>
    <property type="match status" value="1"/>
</dbReference>
<gene>
    <name evidence="6" type="ORF">GGX14DRAFT_429278</name>
</gene>
<dbReference type="Proteomes" id="UP001219525">
    <property type="component" value="Unassembled WGS sequence"/>
</dbReference>
<keyword evidence="2" id="KW-0539">Nucleus</keyword>
<dbReference type="SMART" id="SM00356">
    <property type="entry name" value="ZnF_C3H1"/>
    <property type="match status" value="1"/>
</dbReference>
<dbReference type="EMBL" id="JARJCW010000007">
    <property type="protein sequence ID" value="KAJ7222612.1"/>
    <property type="molecule type" value="Genomic_DNA"/>
</dbReference>
<evidence type="ECO:0000259" key="5">
    <source>
        <dbReference type="PROSITE" id="PS50103"/>
    </source>
</evidence>
<evidence type="ECO:0000313" key="6">
    <source>
        <dbReference type="EMBL" id="KAJ7222612.1"/>
    </source>
</evidence>
<dbReference type="InterPro" id="IPR051767">
    <property type="entry name" value="Nucleoporin_NUP42"/>
</dbReference>
<sequence length="535" mass="54125">TICQFFLRGNCKFGSACKFEHPQHPQHAGSANQTYTRPGADLKVGMFTAESIKDDLTSGKERPLWPLTSYGPAKFEPTLLSGLDESPEELRLRAATGAKAGNVNEYLSYESSKIAAAEQTFSNAAGNSFQVFEQASKNSKGTTSTSAFGATSAPSAFGATSAPSAFGSGGTSAFGGASTSKPAFAFGQPGFGKPSTFGQTSTGAFGQAAQSPAIKPASGAFAAFASGNSAFGAGASNASNASSTGGGGFSAFAAKPSAFGAPATGGSVFGQSSFGTAAPASAPSTFGAPTTSAFGAPSSTSAFGAPASASAFGAPRSAFGAPTSTSAFGASNATPVFGTSAPANSNSAFGTQATTSAFGGAPTASTSSAFGAPAPSSVFGQSSGFGALSQPPAQTSAFGTGGSTFSNSSSSNAFVIPLQPLQPFPLSHQQSRPPLAHRRRLRFRRHLPRHLHLVRSSHPHPRAQPSSSLAPKSGPPPPPDFRNVKVTFKPGLTPYDSQLPADYLANLPEHVVAAFRADRFEWGKVPDWVPPLELR</sequence>
<dbReference type="AlphaFoldDB" id="A0AAD7E1Q9"/>